<accession>A0ABN2ISN2</accession>
<feature type="transmembrane region" description="Helical" evidence="1">
    <location>
        <begin position="406"/>
        <end position="426"/>
    </location>
</feature>
<keyword evidence="1" id="KW-1133">Transmembrane helix</keyword>
<evidence type="ECO:0008006" key="4">
    <source>
        <dbReference type="Google" id="ProtNLM"/>
    </source>
</evidence>
<protein>
    <recommendedName>
        <fullName evidence="4">ABC-2 type transport system permease protein</fullName>
    </recommendedName>
</protein>
<feature type="transmembrane region" description="Helical" evidence="1">
    <location>
        <begin position="294"/>
        <end position="314"/>
    </location>
</feature>
<feature type="transmembrane region" description="Helical" evidence="1">
    <location>
        <begin position="169"/>
        <end position="189"/>
    </location>
</feature>
<dbReference type="RefSeq" id="WP_344245122.1">
    <property type="nucleotide sequence ID" value="NZ_BAAAPM010000002.1"/>
</dbReference>
<sequence length="475" mass="49068">MCLFLLCAASATLLDRATLVRAFGTTGVSGWDLVIESLANPYLICFVAVPGYLVVGSSGAPTATAWERMARHGSRTRTAATYAIDGVLAAVPFVVGWLVVVLAIAAPYGLAGGWGPAVMAGLAEPTVAAHLVELPPLAAVGCQLILLLCSAWAIGVTLALVAAWTEGLLTLRMIGLALWLWTLLSFKIAPDAPLALRPIAYLTVHHAASSGATAWALACGSVGIGAGLLAASHAAERSRIRLARPRGTSLYALIATLLLVGAELMKGNVTDDGQGGFAPVFFGASPDHFDPQAVTLNLALTAGAAFTLHVGLIARLHHGPHAELVRCRSALHWWWLTYARRTVVMAVAVPSAAVAVHTLVMLAVHGSWSLGASDRVAAFLVLATAAQLLVYVLLMSAATFASGREVAGLVVLGAAVAGTLPILFALDALPVAQNSLSLVWDGASPVRPALLLSIWGGAGLAVTAWALRRRGAELS</sequence>
<organism evidence="2 3">
    <name type="scientific">Isoptericola hypogeus</name>
    <dbReference type="NCBI Taxonomy" id="300179"/>
    <lineage>
        <taxon>Bacteria</taxon>
        <taxon>Bacillati</taxon>
        <taxon>Actinomycetota</taxon>
        <taxon>Actinomycetes</taxon>
        <taxon>Micrococcales</taxon>
        <taxon>Promicromonosporaceae</taxon>
        <taxon>Isoptericola</taxon>
    </lineage>
</organism>
<feature type="transmembrane region" description="Helical" evidence="1">
    <location>
        <begin position="212"/>
        <end position="235"/>
    </location>
</feature>
<name>A0ABN2ISN2_9MICO</name>
<reference evidence="2 3" key="1">
    <citation type="journal article" date="2019" name="Int. J. Syst. Evol. Microbiol.">
        <title>The Global Catalogue of Microorganisms (GCM) 10K type strain sequencing project: providing services to taxonomists for standard genome sequencing and annotation.</title>
        <authorList>
            <consortium name="The Broad Institute Genomics Platform"/>
            <consortium name="The Broad Institute Genome Sequencing Center for Infectious Disease"/>
            <person name="Wu L."/>
            <person name="Ma J."/>
        </authorList>
    </citation>
    <scope>NUCLEOTIDE SEQUENCE [LARGE SCALE GENOMIC DNA]</scope>
    <source>
        <strain evidence="2 3">JCM 15589</strain>
    </source>
</reference>
<feature type="transmembrane region" description="Helical" evidence="1">
    <location>
        <begin position="87"/>
        <end position="110"/>
    </location>
</feature>
<evidence type="ECO:0000313" key="3">
    <source>
        <dbReference type="Proteomes" id="UP001501138"/>
    </source>
</evidence>
<evidence type="ECO:0000313" key="2">
    <source>
        <dbReference type="EMBL" id="GAA1710858.1"/>
    </source>
</evidence>
<feature type="transmembrane region" description="Helical" evidence="1">
    <location>
        <begin position="247"/>
        <end position="265"/>
    </location>
</feature>
<proteinExistence type="predicted"/>
<comment type="caution">
    <text evidence="2">The sequence shown here is derived from an EMBL/GenBank/DDBJ whole genome shotgun (WGS) entry which is preliminary data.</text>
</comment>
<feature type="transmembrane region" description="Helical" evidence="1">
    <location>
        <begin position="376"/>
        <end position="394"/>
    </location>
</feature>
<feature type="transmembrane region" description="Helical" evidence="1">
    <location>
        <begin position="41"/>
        <end position="66"/>
    </location>
</feature>
<evidence type="ECO:0000256" key="1">
    <source>
        <dbReference type="SAM" id="Phobius"/>
    </source>
</evidence>
<feature type="transmembrane region" description="Helical" evidence="1">
    <location>
        <begin position="137"/>
        <end position="162"/>
    </location>
</feature>
<keyword evidence="1" id="KW-0812">Transmembrane</keyword>
<keyword evidence="3" id="KW-1185">Reference proteome</keyword>
<keyword evidence="1" id="KW-0472">Membrane</keyword>
<feature type="transmembrane region" description="Helical" evidence="1">
    <location>
        <begin position="446"/>
        <end position="467"/>
    </location>
</feature>
<gene>
    <name evidence="2" type="ORF">GCM10009809_04030</name>
</gene>
<feature type="transmembrane region" description="Helical" evidence="1">
    <location>
        <begin position="343"/>
        <end position="364"/>
    </location>
</feature>
<dbReference type="EMBL" id="BAAAPM010000002">
    <property type="protein sequence ID" value="GAA1710858.1"/>
    <property type="molecule type" value="Genomic_DNA"/>
</dbReference>
<dbReference type="Proteomes" id="UP001501138">
    <property type="component" value="Unassembled WGS sequence"/>
</dbReference>